<proteinExistence type="predicted"/>
<reference evidence="2 3" key="1">
    <citation type="submission" date="2016-11" db="EMBL/GenBank/DDBJ databases">
        <authorList>
            <person name="Jaros S."/>
            <person name="Januszkiewicz K."/>
            <person name="Wedrychowicz H."/>
        </authorList>
    </citation>
    <scope>NUCLEOTIDE SEQUENCE [LARGE SCALE GENOMIC DNA]</scope>
    <source>
        <strain evidence="2 3">DSM 21864</strain>
    </source>
</reference>
<dbReference type="InterPro" id="IPR011123">
    <property type="entry name" value="Y_Y_Y"/>
</dbReference>
<evidence type="ECO:0000313" key="3">
    <source>
        <dbReference type="Proteomes" id="UP000184080"/>
    </source>
</evidence>
<dbReference type="NCBIfam" id="NF010681">
    <property type="entry name" value="PRK14081.1"/>
    <property type="match status" value="1"/>
</dbReference>
<dbReference type="AlphaFoldDB" id="A0A1M6I6S5"/>
<protein>
    <submittedName>
        <fullName evidence="2">Y_Y_Y domain-containing protein</fullName>
    </submittedName>
</protein>
<name>A0A1M6I6S5_9CLOT</name>
<feature type="domain" description="Two component regulator three Y" evidence="1">
    <location>
        <begin position="125"/>
        <end position="184"/>
    </location>
</feature>
<feature type="domain" description="Two component regulator three Y" evidence="1">
    <location>
        <begin position="507"/>
        <end position="571"/>
    </location>
</feature>
<feature type="domain" description="Two component regulator three Y" evidence="1">
    <location>
        <begin position="31"/>
        <end position="90"/>
    </location>
</feature>
<organism evidence="2 3">
    <name type="scientific">Clostridium amylolyticum</name>
    <dbReference type="NCBI Taxonomy" id="1121298"/>
    <lineage>
        <taxon>Bacteria</taxon>
        <taxon>Bacillati</taxon>
        <taxon>Bacillota</taxon>
        <taxon>Clostridia</taxon>
        <taxon>Eubacteriales</taxon>
        <taxon>Clostridiaceae</taxon>
        <taxon>Clostridium</taxon>
    </lineage>
</organism>
<feature type="domain" description="Two component regulator three Y" evidence="1">
    <location>
        <begin position="409"/>
        <end position="472"/>
    </location>
</feature>
<feature type="domain" description="Two component regulator three Y" evidence="1">
    <location>
        <begin position="315"/>
        <end position="374"/>
    </location>
</feature>
<accession>A0A1M6I6S5</accession>
<dbReference type="OrthoDB" id="1925648at2"/>
<evidence type="ECO:0000259" key="1">
    <source>
        <dbReference type="Pfam" id="PF07495"/>
    </source>
</evidence>
<evidence type="ECO:0000313" key="2">
    <source>
        <dbReference type="EMBL" id="SHJ30130.1"/>
    </source>
</evidence>
<feature type="domain" description="Two component regulator three Y" evidence="1">
    <location>
        <begin position="217"/>
        <end position="282"/>
    </location>
</feature>
<dbReference type="Pfam" id="PF07495">
    <property type="entry name" value="Y_Y_Y"/>
    <property type="match status" value="6"/>
</dbReference>
<dbReference type="RefSeq" id="WP_073007450.1">
    <property type="nucleotide sequence ID" value="NZ_FQZO01000004.1"/>
</dbReference>
<dbReference type="STRING" id="1121298.SAMN05444401_2667"/>
<gene>
    <name evidence="2" type="ORF">SAMN05444401_2667</name>
</gene>
<keyword evidence="3" id="KW-1185">Reference proteome</keyword>
<dbReference type="Proteomes" id="UP000184080">
    <property type="component" value="Unassembled WGS sequence"/>
</dbReference>
<dbReference type="EMBL" id="FQZO01000004">
    <property type="protein sequence ID" value="SHJ30130.1"/>
    <property type="molecule type" value="Genomic_DNA"/>
</dbReference>
<sequence length="666" mass="77942">MNEIILKFSKESPQVKDTPIEISVIDVQPDYLYKFNAGIDGIWTTIQDFSEENFCIWKPKIDGKYTLMIQGKKKDGKKSFDAAAKADYIIGAVEEDIIQSVNIDRRELLQGEKLSVMVETTVKPVMYKYWISGKDGWELIRDYNSENEFLFTANEPGKHEILVECKTIESKNNFDDFRTISFIVSEIEKVQITDFKCLSTELLTDKELIFQVDARHEDSRMVLYKFVKIDNKGKALCIQDYSSKRMISFTEREPGSYKLLCMAKDMYSTEDFDDRAIIVYDIKPYKPIVIKSFTTDFTSPQTTGTKILLKAMVEGGRNLLYRYMIEGKHGEDSGFIRNNSFLWETKYPGEYKLSLYVKDESYSGDYEECTSLEYLVEEKLFKPVKIRDVALSKDKNYVKNKPINITVSADGGNELRYSFIVYKDKEEVEKINFGIANWVNFTPEQSGEYELEIRVRDKYSHKDYDSHTFIFFNVRDYIPGIIDYILIPSKEYYMVEDDIEIEVITQNAKETLLKYCISINGHPVESTEYSKVKKFKFTPKVSGKYNLEIYSKNIQCKEGYDEKKETKIYIHEALPVTNTKIKSSLVKAKRNEEVTFVVNSEGGKDVCYEFYLMEEENWKLVQRYSKKNYYTFIPFISGTYRLLALSRSFYKKVSYEDYDIFKLEVN</sequence>